<dbReference type="RefSeq" id="WP_013130093.1">
    <property type="nucleotide sequence ID" value="NC_014160.1"/>
</dbReference>
<name>D5U300_THEAM</name>
<keyword evidence="1" id="KW-1133">Transmembrane helix</keyword>
<dbReference type="STRING" id="633148.Tagg_1234"/>
<accession>D5U300</accession>
<evidence type="ECO:0000313" key="2">
    <source>
        <dbReference type="EMBL" id="ADG91500.1"/>
    </source>
</evidence>
<dbReference type="KEGG" id="tag:Tagg_1234"/>
<evidence type="ECO:0000256" key="1">
    <source>
        <dbReference type="SAM" id="Phobius"/>
    </source>
</evidence>
<keyword evidence="1" id="KW-0472">Membrane</keyword>
<feature type="transmembrane region" description="Helical" evidence="1">
    <location>
        <begin position="58"/>
        <end position="78"/>
    </location>
</feature>
<proteinExistence type="predicted"/>
<keyword evidence="3" id="KW-1185">Reference proteome</keyword>
<dbReference type="HOGENOM" id="CLU_2340326_0_0_2"/>
<sequence length="97" mass="9958">MSPGRVGLIMIALGLTIVLVAVALSIGSGGGEAGFAGCLIIFFIPVCWGVGSTGVIEILLLAVIALLAVLVAVNIFLATRALKHSRSRPRDDTAWEG</sequence>
<reference evidence="2 3" key="1">
    <citation type="journal article" date="2010" name="Stand. Genomic Sci.">
        <title>Complete genome sequence of Thermosphaera aggregans type strain (M11TL).</title>
        <authorList>
            <person name="Spring S."/>
            <person name="Rachel R."/>
            <person name="Lapidus A."/>
            <person name="Davenport K."/>
            <person name="Tice H."/>
            <person name="Copeland A."/>
            <person name="Cheng J.F."/>
            <person name="Lucas S."/>
            <person name="Chen F."/>
            <person name="Nolan M."/>
            <person name="Bruce D."/>
            <person name="Goodwin L."/>
            <person name="Pitluck S."/>
            <person name="Ivanova N."/>
            <person name="Mavromatis K."/>
            <person name="Ovchinnikova G."/>
            <person name="Pati A."/>
            <person name="Chen A."/>
            <person name="Palaniappan K."/>
            <person name="Land M."/>
            <person name="Hauser L."/>
            <person name="Chang Y.J."/>
            <person name="Jeffries C.C."/>
            <person name="Brettin T."/>
            <person name="Detter J.C."/>
            <person name="Tapia R."/>
            <person name="Han C."/>
            <person name="Heimerl T."/>
            <person name="Weikl F."/>
            <person name="Brambilla E."/>
            <person name="Goker M."/>
            <person name="Bristow J."/>
            <person name="Eisen J.A."/>
            <person name="Markowitz V."/>
            <person name="Hugenholtz P."/>
            <person name="Kyrpides N.C."/>
            <person name="Klenk H.P."/>
        </authorList>
    </citation>
    <scope>NUCLEOTIDE SEQUENCE [LARGE SCALE GENOMIC DNA]</scope>
    <source>
        <strain evidence="3">DSM 11486 / M11TL</strain>
    </source>
</reference>
<protein>
    <recommendedName>
        <fullName evidence="4">DUF131 domain-containing protein</fullName>
    </recommendedName>
</protein>
<organism evidence="2 3">
    <name type="scientific">Thermosphaera aggregans (strain DSM 11486 / M11TL)</name>
    <dbReference type="NCBI Taxonomy" id="633148"/>
    <lineage>
        <taxon>Archaea</taxon>
        <taxon>Thermoproteota</taxon>
        <taxon>Thermoprotei</taxon>
        <taxon>Desulfurococcales</taxon>
        <taxon>Desulfurococcaceae</taxon>
        <taxon>Thermosphaera</taxon>
    </lineage>
</organism>
<gene>
    <name evidence="2" type="ordered locus">Tagg_1234</name>
</gene>
<dbReference type="Proteomes" id="UP000002376">
    <property type="component" value="Chromosome"/>
</dbReference>
<evidence type="ECO:0000313" key="3">
    <source>
        <dbReference type="Proteomes" id="UP000002376"/>
    </source>
</evidence>
<dbReference type="EMBL" id="CP001939">
    <property type="protein sequence ID" value="ADG91500.1"/>
    <property type="molecule type" value="Genomic_DNA"/>
</dbReference>
<feature type="transmembrane region" description="Helical" evidence="1">
    <location>
        <begin position="33"/>
        <end position="52"/>
    </location>
</feature>
<evidence type="ECO:0008006" key="4">
    <source>
        <dbReference type="Google" id="ProtNLM"/>
    </source>
</evidence>
<dbReference type="eggNOG" id="arCOG06066">
    <property type="taxonomic scope" value="Archaea"/>
</dbReference>
<keyword evidence="1" id="KW-0812">Transmembrane</keyword>
<dbReference type="GeneID" id="9166276"/>
<dbReference type="AlphaFoldDB" id="D5U300"/>
<feature type="transmembrane region" description="Helical" evidence="1">
    <location>
        <begin position="6"/>
        <end position="26"/>
    </location>
</feature>
<reference evidence="3" key="2">
    <citation type="journal article" date="2010" name="Stand. Genomic Sci.">
        <title>Complete genome sequence of Thermosphaera aggregans type strain (M11TLT).</title>
        <authorList>
            <person name="Spring S."/>
            <person name="Rachel R."/>
            <person name="Lapidus A."/>
            <person name="Davenport K."/>
            <person name="Tice H."/>
            <person name="Copeland A."/>
            <person name="Cheng J.-F."/>
            <person name="Lucas S."/>
            <person name="Chen F."/>
            <person name="Nolan M."/>
            <person name="Bruce D."/>
            <person name="Goodwin L."/>
            <person name="Pitluck S."/>
            <person name="Ivanova N."/>
            <person name="Mavromatis K."/>
            <person name="Ovchinnikova G."/>
            <person name="Pati A."/>
            <person name="Chen A."/>
            <person name="Palaniappan K."/>
            <person name="Land M."/>
            <person name="Hauser L."/>
            <person name="Chang Y.-J."/>
            <person name="Jeffries C.C."/>
            <person name="Brettin T."/>
            <person name="Detter J.C."/>
            <person name="Tapia R."/>
            <person name="Han C."/>
            <person name="Heimerl T."/>
            <person name="Weikl F."/>
            <person name="Brambilla E."/>
            <person name="Goker M."/>
            <person name="Bristow J."/>
            <person name="Eisen J.A."/>
            <person name="Markowitz V."/>
            <person name="Hugenholtz P."/>
            <person name="Kyrpides N.C."/>
            <person name="Klenk H.-P."/>
        </authorList>
    </citation>
    <scope>NUCLEOTIDE SEQUENCE [LARGE SCALE GENOMIC DNA]</scope>
    <source>
        <strain evidence="3">DSM 11486 / M11TL</strain>
    </source>
</reference>
<reference key="3">
    <citation type="submission" date="2010-02" db="EMBL/GenBank/DDBJ databases">
        <title>Complete genome sequence of Thermosphaera aggregans type strain (M11TL).</title>
        <authorList>
            <consortium name="US DOE Joint Genome Institute (JGI-PGF)"/>
            <person name="Spring S."/>
            <person name="Lapidus A."/>
            <person name="Munk C."/>
            <person name="Schroeder M."/>
            <person name="Glavina Del Rio T."/>
            <person name="Tice H."/>
            <person name="Copeland A."/>
            <person name="Cheng J.-F."/>
            <person name="Lucas S."/>
            <person name="Chen F."/>
            <person name="Nolan M."/>
            <person name="Bruce D."/>
            <person name="Goodwin L."/>
            <person name="Pitluck S."/>
            <person name="Ivanova N."/>
            <person name="Mavromatis K."/>
            <person name="Ovchinnikova G."/>
            <person name="Pati A."/>
            <person name="Chen A."/>
            <person name="Palaniappan K."/>
            <person name="Land M."/>
            <person name="Hauser L."/>
            <person name="Chang Y.-J."/>
            <person name="Jeffries C.C."/>
            <person name="Brettin T."/>
            <person name="Detter J.C."/>
            <person name="Tapia R."/>
            <person name="Han C."/>
            <person name="Chain P."/>
            <person name="Heimerl T."/>
            <person name="Weik F."/>
            <person name="Goker M."/>
            <person name="Rachel R."/>
            <person name="Bristow J."/>
            <person name="Eisen J.A."/>
            <person name="Markowitz V."/>
            <person name="Hugenholtz P."/>
            <person name="Kyrpides N.C."/>
            <person name="Klenk H.-P."/>
        </authorList>
    </citation>
    <scope>NUCLEOTIDE SEQUENCE</scope>
    <source>
        <strain>DSM 11486</strain>
    </source>
</reference>